<reference evidence="2" key="1">
    <citation type="submission" date="2022-01" db="EMBL/GenBank/DDBJ databases">
        <title>Comparative genomics reveals a dynamic genome evolution in the ectomycorrhizal milk-cap (Lactarius) mushrooms.</title>
        <authorList>
            <consortium name="DOE Joint Genome Institute"/>
            <person name="Lebreton A."/>
            <person name="Tang N."/>
            <person name="Kuo A."/>
            <person name="LaButti K."/>
            <person name="Drula E."/>
            <person name="Barry K."/>
            <person name="Clum A."/>
            <person name="Lipzen A."/>
            <person name="Mousain D."/>
            <person name="Ng V."/>
            <person name="Wang R."/>
            <person name="Wang X."/>
            <person name="Dai Y."/>
            <person name="Henrissat B."/>
            <person name="Grigoriev I.V."/>
            <person name="Guerin-Laguette A."/>
            <person name="Yu F."/>
            <person name="Martin F.M."/>
        </authorList>
    </citation>
    <scope>NUCLEOTIDE SEQUENCE</scope>
    <source>
        <strain evidence="2">QP</strain>
    </source>
</reference>
<evidence type="ECO:0000256" key="1">
    <source>
        <dbReference type="SAM" id="MobiDB-lite"/>
    </source>
</evidence>
<proteinExistence type="predicted"/>
<evidence type="ECO:0000313" key="2">
    <source>
        <dbReference type="EMBL" id="KAH8992359.1"/>
    </source>
</evidence>
<dbReference type="EMBL" id="JAKELL010000022">
    <property type="protein sequence ID" value="KAH8992359.1"/>
    <property type="molecule type" value="Genomic_DNA"/>
</dbReference>
<gene>
    <name evidence="2" type="ORF">EDB92DRAFT_1815885</name>
</gene>
<feature type="region of interest" description="Disordered" evidence="1">
    <location>
        <begin position="222"/>
        <end position="250"/>
    </location>
</feature>
<evidence type="ECO:0000313" key="3">
    <source>
        <dbReference type="Proteomes" id="UP001201163"/>
    </source>
</evidence>
<protein>
    <submittedName>
        <fullName evidence="2">Uncharacterized protein</fullName>
    </submittedName>
</protein>
<accession>A0AAD4LHR6</accession>
<comment type="caution">
    <text evidence="2">The sequence shown here is derived from an EMBL/GenBank/DDBJ whole genome shotgun (WGS) entry which is preliminary data.</text>
</comment>
<organism evidence="2 3">
    <name type="scientific">Lactarius akahatsu</name>
    <dbReference type="NCBI Taxonomy" id="416441"/>
    <lineage>
        <taxon>Eukaryota</taxon>
        <taxon>Fungi</taxon>
        <taxon>Dikarya</taxon>
        <taxon>Basidiomycota</taxon>
        <taxon>Agaricomycotina</taxon>
        <taxon>Agaricomycetes</taxon>
        <taxon>Russulales</taxon>
        <taxon>Russulaceae</taxon>
        <taxon>Lactarius</taxon>
    </lineage>
</organism>
<sequence length="384" mass="41132">MDTIAAIHSIKNLPQLSNIGWDASDVLTLEHQGTTGLSGGTSVLRRTKGTIHSPSLTRDENATELLTPSLAEYRPLIASVALSEPYQSRHEPLTPIPEQADSPDLASQIPLSCDSTNSLALSSADSAIHFVDEASGIVISRIQRASGSRISAEQFALEPSSLRSSVSLHIGSPPSCAATDIDAHIESLPSFVLTLPTPVSPPLPIFSPEIYFTTKPLNAAEAAAPGDPVSSLPQCDHAPSDAAGTAVSSPSGVGLRLAECWDDEGGHVQDDEDDDIEDPGLLAIEAPPPRSSGLALLLSQRVKAILRKNYNDNVLTCAMHKFQVYFLQIYRQSTTAASVIWVVCSRKLRRKEVKGNTFFLFCAGYSYMRVTTLRLIGLICGFSQ</sequence>
<keyword evidence="3" id="KW-1185">Reference proteome</keyword>
<name>A0AAD4LHR6_9AGAM</name>
<dbReference type="AlphaFoldDB" id="A0AAD4LHR6"/>
<dbReference type="Proteomes" id="UP001201163">
    <property type="component" value="Unassembled WGS sequence"/>
</dbReference>